<evidence type="ECO:0000313" key="4">
    <source>
        <dbReference type="EMBL" id="KAG0010272.1"/>
    </source>
</evidence>
<dbReference type="EMBL" id="JAAAID010001376">
    <property type="protein sequence ID" value="KAG0010272.1"/>
    <property type="molecule type" value="Genomic_DNA"/>
</dbReference>
<dbReference type="Gene3D" id="1.10.472.10">
    <property type="entry name" value="Cyclin-like"/>
    <property type="match status" value="1"/>
</dbReference>
<dbReference type="InterPro" id="IPR036915">
    <property type="entry name" value="Cyclin-like_sf"/>
</dbReference>
<feature type="compositionally biased region" description="Pro residues" evidence="2">
    <location>
        <begin position="37"/>
        <end position="47"/>
    </location>
</feature>
<dbReference type="AlphaFoldDB" id="A0A9P6MRF2"/>
<feature type="compositionally biased region" description="Low complexity" evidence="2">
    <location>
        <begin position="63"/>
        <end position="77"/>
    </location>
</feature>
<dbReference type="InterPro" id="IPR006671">
    <property type="entry name" value="Cyclin_N"/>
</dbReference>
<keyword evidence="1" id="KW-0195">Cyclin</keyword>
<dbReference type="InterPro" id="IPR013763">
    <property type="entry name" value="Cyclin-like_dom"/>
</dbReference>
<evidence type="ECO:0000256" key="1">
    <source>
        <dbReference type="RuleBase" id="RU000383"/>
    </source>
</evidence>
<comment type="caution">
    <text evidence="4">The sequence shown here is derived from an EMBL/GenBank/DDBJ whole genome shotgun (WGS) entry which is preliminary data.</text>
</comment>
<dbReference type="SMART" id="SM00385">
    <property type="entry name" value="CYCLIN"/>
    <property type="match status" value="1"/>
</dbReference>
<feature type="domain" description="Cyclin-like" evidence="3">
    <location>
        <begin position="385"/>
        <end position="473"/>
    </location>
</feature>
<dbReference type="Proteomes" id="UP000703661">
    <property type="component" value="Unassembled WGS sequence"/>
</dbReference>
<dbReference type="Pfam" id="PF00134">
    <property type="entry name" value="Cyclin_N"/>
    <property type="match status" value="1"/>
</dbReference>
<evidence type="ECO:0000313" key="5">
    <source>
        <dbReference type="Proteomes" id="UP000703661"/>
    </source>
</evidence>
<protein>
    <recommendedName>
        <fullName evidence="3">Cyclin-like domain-containing protein</fullName>
    </recommendedName>
</protein>
<comment type="similarity">
    <text evidence="1">Belongs to the cyclin family.</text>
</comment>
<name>A0A9P6MRF2_9FUNG</name>
<evidence type="ECO:0000256" key="2">
    <source>
        <dbReference type="SAM" id="MobiDB-lite"/>
    </source>
</evidence>
<dbReference type="SUPFAM" id="SSF47954">
    <property type="entry name" value="Cyclin-like"/>
    <property type="match status" value="1"/>
</dbReference>
<sequence>MSTPVRRHVHSPHSGASSPTINMDDIMSGYGGLCSPGTPPPPPPPLPFTIYDDEYHGQPSLEPDIPSSTSDIPSSTRDTSKRRADKSLPEDLRTTNTRRQPPISLIAVPTLNQRQQQLRNIHEVTGVEPPGQLLTDHGKDTSQPLDPLPSDRDISMKQQSTDQFWVGSPDDPPEDFSNKRMKNELRGKEGRNARTTSWDRKKASLRRKSTGSMFRCMSLASYSDDTSGEITEQNEQEADQGDSTINTVVSPEEGPIPEKESDTPTTRKAPRRKPLSDISFEADVLPNDPIKPIELIEPLKEPIEPIKPITVSHTAPFGPLMTGPRKGSTRQRLRIVNPFPMNPSYWNEYSSDTLNYLLDIEARYDRFIYMTAESELGHNRMTLVTWLIEISYGLFGLQSATIHAAVNILDRYLGIRSKDPVHLDHLQGFGLCTLMIASKLEEDAFSITFPDCLRVCDMYSKRDLASMELAILVALKFEILVASATGFSDYFKRAIPDDHSVMELIDSNVA</sequence>
<dbReference type="PANTHER" id="PTHR10177">
    <property type="entry name" value="CYCLINS"/>
    <property type="match status" value="1"/>
</dbReference>
<keyword evidence="5" id="KW-1185">Reference proteome</keyword>
<proteinExistence type="inferred from homology"/>
<accession>A0A9P6MRF2</accession>
<feature type="compositionally biased region" description="Polar residues" evidence="2">
    <location>
        <begin position="110"/>
        <end position="119"/>
    </location>
</feature>
<feature type="compositionally biased region" description="Basic and acidic residues" evidence="2">
    <location>
        <begin position="176"/>
        <end position="202"/>
    </location>
</feature>
<dbReference type="InterPro" id="IPR039361">
    <property type="entry name" value="Cyclin"/>
</dbReference>
<feature type="region of interest" description="Disordered" evidence="2">
    <location>
        <begin position="1"/>
        <end position="209"/>
    </location>
</feature>
<feature type="compositionally biased region" description="Basic residues" evidence="2">
    <location>
        <begin position="1"/>
        <end position="11"/>
    </location>
</feature>
<organism evidence="4 5">
    <name type="scientific">Entomortierella chlamydospora</name>
    <dbReference type="NCBI Taxonomy" id="101097"/>
    <lineage>
        <taxon>Eukaryota</taxon>
        <taxon>Fungi</taxon>
        <taxon>Fungi incertae sedis</taxon>
        <taxon>Mucoromycota</taxon>
        <taxon>Mortierellomycotina</taxon>
        <taxon>Mortierellomycetes</taxon>
        <taxon>Mortierellales</taxon>
        <taxon>Mortierellaceae</taxon>
        <taxon>Entomortierella</taxon>
    </lineage>
</organism>
<evidence type="ECO:0000259" key="3">
    <source>
        <dbReference type="SMART" id="SM00385"/>
    </source>
</evidence>
<feature type="region of interest" description="Disordered" evidence="2">
    <location>
        <begin position="223"/>
        <end position="278"/>
    </location>
</feature>
<feature type="compositionally biased region" description="Basic and acidic residues" evidence="2">
    <location>
        <begin position="78"/>
        <end position="93"/>
    </location>
</feature>
<gene>
    <name evidence="4" type="ORF">BGZ80_001627</name>
</gene>
<reference evidence="4" key="1">
    <citation type="journal article" date="2020" name="Fungal Divers.">
        <title>Resolving the Mortierellaceae phylogeny through synthesis of multi-gene phylogenetics and phylogenomics.</title>
        <authorList>
            <person name="Vandepol N."/>
            <person name="Liber J."/>
            <person name="Desiro A."/>
            <person name="Na H."/>
            <person name="Kennedy M."/>
            <person name="Barry K."/>
            <person name="Grigoriev I.V."/>
            <person name="Miller A.N."/>
            <person name="O'Donnell K."/>
            <person name="Stajich J.E."/>
            <person name="Bonito G."/>
        </authorList>
    </citation>
    <scope>NUCLEOTIDE SEQUENCE</scope>
    <source>
        <strain evidence="4">NRRL 2769</strain>
    </source>
</reference>